<feature type="compositionally biased region" description="Basic and acidic residues" evidence="1">
    <location>
        <begin position="365"/>
        <end position="377"/>
    </location>
</feature>
<feature type="region of interest" description="Disordered" evidence="1">
    <location>
        <begin position="446"/>
        <end position="517"/>
    </location>
</feature>
<dbReference type="EMBL" id="FQUQ01000005">
    <property type="protein sequence ID" value="SHG39470.1"/>
    <property type="molecule type" value="Genomic_DNA"/>
</dbReference>
<feature type="transmembrane region" description="Helical" evidence="2">
    <location>
        <begin position="41"/>
        <end position="59"/>
    </location>
</feature>
<dbReference type="CDD" id="cd07341">
    <property type="entry name" value="M56_BlaR1_MecR1_like"/>
    <property type="match status" value="1"/>
</dbReference>
<gene>
    <name evidence="4" type="ORF">SAMN04488522_105337</name>
</gene>
<dbReference type="InterPro" id="IPR008756">
    <property type="entry name" value="Peptidase_M56"/>
</dbReference>
<feature type="transmembrane region" description="Helical" evidence="2">
    <location>
        <begin position="219"/>
        <end position="241"/>
    </location>
</feature>
<evidence type="ECO:0000256" key="1">
    <source>
        <dbReference type="SAM" id="MobiDB-lite"/>
    </source>
</evidence>
<reference evidence="5" key="1">
    <citation type="submission" date="2016-11" db="EMBL/GenBank/DDBJ databases">
        <authorList>
            <person name="Varghese N."/>
            <person name="Submissions S."/>
        </authorList>
    </citation>
    <scope>NUCLEOTIDE SEQUENCE [LARGE SCALE GENOMIC DNA]</scope>
    <source>
        <strain evidence="5">DSM 16990</strain>
    </source>
</reference>
<evidence type="ECO:0000313" key="5">
    <source>
        <dbReference type="Proteomes" id="UP000184287"/>
    </source>
</evidence>
<accession>A0A1M5JGR1</accession>
<protein>
    <submittedName>
        <fullName evidence="4">Signal transducer regulating beta-lactamase production, contains metallopeptidase domain</fullName>
    </submittedName>
</protein>
<dbReference type="RefSeq" id="WP_073234899.1">
    <property type="nucleotide sequence ID" value="NZ_FQUQ01000005.1"/>
</dbReference>
<sequence length="618" mass="69877">METIIFKTLLHSLWQGLVLALLTALILVFTTRSSAKLRYNLLISCLMLFAGSICFSFVYEWRKSAHTEFETLSAVAPFIQHQQVVTNAALTGAEPVDLFQKGIRYFSNYASTIVLIWFLVICARSIQLFAGLYSIKRIRNTQVSPAGLYWENRLKALAFQFRITQVVQIVQSGIVKVPMVVGHLKPLILIPVGLINGLSEKEVEAIICHELAHIKRRDYLVNILQSLMEIVFFFNPAVLWISKLIREERESCCDDMTISSTNDKVNYISALISCQEFHIGNPQYAMAISGKNDHLVQRVKRMVSNDSPSLNKIEKGILAVGLVAAVTLTAAFSGAAHPEKKTENNVVLQDTLRTKKKQPKSSVQKRSETRSEQRVSKTGDGAVVVESYSGNEQEMLKDKQAAQRDQQAALRDVEAALRDKQAILRDKQVALMDRQAALLNLEAEKKNRSAKNRDAQALERDKAASERDRAAAERDQLAEKRDRLAEERDRLQAEQDAKSEGRKGTEVSVNVKTSSRKTVRTVVRESDDNPEKKKVTLVTGITADYLDKGEFDDNTSTYIANDLTKEGLIWKNEKLSFRIDKNEFVVNGKTLPESTRKKYAKKYLKRPDWILAYNYEIK</sequence>
<keyword evidence="2" id="KW-0472">Membrane</keyword>
<dbReference type="PANTHER" id="PTHR34978:SF3">
    <property type="entry name" value="SLR0241 PROTEIN"/>
    <property type="match status" value="1"/>
</dbReference>
<keyword evidence="2" id="KW-1133">Transmembrane helix</keyword>
<feature type="compositionally biased region" description="Basic and acidic residues" evidence="1">
    <location>
        <begin position="446"/>
        <end position="505"/>
    </location>
</feature>
<dbReference type="Gene3D" id="3.30.2010.10">
    <property type="entry name" value="Metalloproteases ('zincins'), catalytic domain"/>
    <property type="match status" value="1"/>
</dbReference>
<evidence type="ECO:0000259" key="3">
    <source>
        <dbReference type="Pfam" id="PF05569"/>
    </source>
</evidence>
<dbReference type="Pfam" id="PF05569">
    <property type="entry name" value="Peptidase_M56"/>
    <property type="match status" value="1"/>
</dbReference>
<dbReference type="STRING" id="288992.SAMN04488522_105337"/>
<name>A0A1M5JGR1_9SPHI</name>
<proteinExistence type="predicted"/>
<evidence type="ECO:0000256" key="2">
    <source>
        <dbReference type="SAM" id="Phobius"/>
    </source>
</evidence>
<feature type="transmembrane region" description="Helical" evidence="2">
    <location>
        <begin position="114"/>
        <end position="135"/>
    </location>
</feature>
<keyword evidence="2" id="KW-0812">Transmembrane</keyword>
<dbReference type="InterPro" id="IPR052173">
    <property type="entry name" value="Beta-lactam_resp_regulator"/>
</dbReference>
<feature type="transmembrane region" description="Helical" evidence="2">
    <location>
        <begin position="12"/>
        <end position="29"/>
    </location>
</feature>
<feature type="region of interest" description="Disordered" evidence="1">
    <location>
        <begin position="353"/>
        <end position="382"/>
    </location>
</feature>
<organism evidence="4 5">
    <name type="scientific">Pedobacter caeni</name>
    <dbReference type="NCBI Taxonomy" id="288992"/>
    <lineage>
        <taxon>Bacteria</taxon>
        <taxon>Pseudomonadati</taxon>
        <taxon>Bacteroidota</taxon>
        <taxon>Sphingobacteriia</taxon>
        <taxon>Sphingobacteriales</taxon>
        <taxon>Sphingobacteriaceae</taxon>
        <taxon>Pedobacter</taxon>
    </lineage>
</organism>
<dbReference type="Proteomes" id="UP000184287">
    <property type="component" value="Unassembled WGS sequence"/>
</dbReference>
<dbReference type="OrthoDB" id="15218at2"/>
<dbReference type="PANTHER" id="PTHR34978">
    <property type="entry name" value="POSSIBLE SENSOR-TRANSDUCER PROTEIN BLAR"/>
    <property type="match status" value="1"/>
</dbReference>
<keyword evidence="5" id="KW-1185">Reference proteome</keyword>
<dbReference type="AlphaFoldDB" id="A0A1M5JGR1"/>
<evidence type="ECO:0000313" key="4">
    <source>
        <dbReference type="EMBL" id="SHG39470.1"/>
    </source>
</evidence>
<feature type="domain" description="Peptidase M56" evidence="3">
    <location>
        <begin position="25"/>
        <end position="300"/>
    </location>
</feature>